<feature type="transmembrane region" description="Helical" evidence="1">
    <location>
        <begin position="84"/>
        <end position="109"/>
    </location>
</feature>
<proteinExistence type="predicted"/>
<keyword evidence="1" id="KW-0472">Membrane</keyword>
<evidence type="ECO:0000313" key="3">
    <source>
        <dbReference type="Proteomes" id="UP001501510"/>
    </source>
</evidence>
<dbReference type="RefSeq" id="WP_343763958.1">
    <property type="nucleotide sequence ID" value="NZ_BAAACG010000019.1"/>
</dbReference>
<accession>A0ABN1JUX7</accession>
<feature type="transmembrane region" description="Helical" evidence="1">
    <location>
        <begin position="186"/>
        <end position="207"/>
    </location>
</feature>
<sequence>MFNLLKKDFIISKIYIIICLGIGMAITGSVILLNPNKYRVYIYVVGYTSIMYIFFCNFIDFRYKGNFIIRSLPINKDEVVISKYIQVLIVVLITYILNIILCVALKFLFNVENISILGGLINFRYIAICFSICMILMAVYYPICFKLNTNKCRAITQISYIIIGISPNIYIDRRVIIENFFNNNWLLFFIISIVFFIVSIKISINLYRIKDCY</sequence>
<gene>
    <name evidence="2" type="ORF">GCM10008906_35840</name>
</gene>
<protein>
    <recommendedName>
        <fullName evidence="4">ABC-2 family transporter protein</fullName>
    </recommendedName>
</protein>
<dbReference type="InterPro" id="IPR025699">
    <property type="entry name" value="ABC2_memb-like"/>
</dbReference>
<dbReference type="PANTHER" id="PTHR41309:SF2">
    <property type="entry name" value="MEMBRANE PROTEIN"/>
    <property type="match status" value="1"/>
</dbReference>
<keyword evidence="1" id="KW-0812">Transmembrane</keyword>
<dbReference type="Pfam" id="PF13346">
    <property type="entry name" value="ABC2_membrane_5"/>
    <property type="match status" value="1"/>
</dbReference>
<feature type="transmembrane region" description="Helical" evidence="1">
    <location>
        <begin position="121"/>
        <end position="142"/>
    </location>
</feature>
<feature type="transmembrane region" description="Helical" evidence="1">
    <location>
        <begin position="12"/>
        <end position="34"/>
    </location>
</feature>
<keyword evidence="3" id="KW-1185">Reference proteome</keyword>
<comment type="caution">
    <text evidence="2">The sequence shown here is derived from an EMBL/GenBank/DDBJ whole genome shotgun (WGS) entry which is preliminary data.</text>
</comment>
<dbReference type="EMBL" id="BAAACG010000019">
    <property type="protein sequence ID" value="GAA0747163.1"/>
    <property type="molecule type" value="Genomic_DNA"/>
</dbReference>
<feature type="transmembrane region" description="Helical" evidence="1">
    <location>
        <begin position="40"/>
        <end position="63"/>
    </location>
</feature>
<dbReference type="Proteomes" id="UP001501510">
    <property type="component" value="Unassembled WGS sequence"/>
</dbReference>
<name>A0ABN1JUX7_9CLOT</name>
<keyword evidence="1" id="KW-1133">Transmembrane helix</keyword>
<evidence type="ECO:0000313" key="2">
    <source>
        <dbReference type="EMBL" id="GAA0747163.1"/>
    </source>
</evidence>
<evidence type="ECO:0000256" key="1">
    <source>
        <dbReference type="SAM" id="Phobius"/>
    </source>
</evidence>
<dbReference type="PANTHER" id="PTHR41309">
    <property type="entry name" value="MEMBRANE PROTEIN-RELATED"/>
    <property type="match status" value="1"/>
</dbReference>
<reference evidence="2 3" key="1">
    <citation type="journal article" date="2019" name="Int. J. Syst. Evol. Microbiol.">
        <title>The Global Catalogue of Microorganisms (GCM) 10K type strain sequencing project: providing services to taxonomists for standard genome sequencing and annotation.</title>
        <authorList>
            <consortium name="The Broad Institute Genomics Platform"/>
            <consortium name="The Broad Institute Genome Sequencing Center for Infectious Disease"/>
            <person name="Wu L."/>
            <person name="Ma J."/>
        </authorList>
    </citation>
    <scope>NUCLEOTIDE SEQUENCE [LARGE SCALE GENOMIC DNA]</scope>
    <source>
        <strain evidence="2 3">JCM 1407</strain>
    </source>
</reference>
<evidence type="ECO:0008006" key="4">
    <source>
        <dbReference type="Google" id="ProtNLM"/>
    </source>
</evidence>
<organism evidence="2 3">
    <name type="scientific">Clostridium oceanicum</name>
    <dbReference type="NCBI Taxonomy" id="1543"/>
    <lineage>
        <taxon>Bacteria</taxon>
        <taxon>Bacillati</taxon>
        <taxon>Bacillota</taxon>
        <taxon>Clostridia</taxon>
        <taxon>Eubacteriales</taxon>
        <taxon>Clostridiaceae</taxon>
        <taxon>Clostridium</taxon>
    </lineage>
</organism>